<dbReference type="InterPro" id="IPR000719">
    <property type="entry name" value="Prot_kinase_dom"/>
</dbReference>
<dbReference type="Proteomes" id="UP000245946">
    <property type="component" value="Unassembled WGS sequence"/>
</dbReference>
<feature type="compositionally biased region" description="Low complexity" evidence="10">
    <location>
        <begin position="1222"/>
        <end position="1236"/>
    </location>
</feature>
<feature type="compositionally biased region" description="Low complexity" evidence="10">
    <location>
        <begin position="86"/>
        <end position="122"/>
    </location>
</feature>
<dbReference type="GO" id="GO:0004674">
    <property type="term" value="F:protein serine/threonine kinase activity"/>
    <property type="evidence" value="ECO:0007669"/>
    <property type="project" value="UniProtKB-KW"/>
</dbReference>
<dbReference type="STRING" id="58919.A0A316ZDH3"/>
<feature type="region of interest" description="Disordered" evidence="10">
    <location>
        <begin position="35"/>
        <end position="123"/>
    </location>
</feature>
<feature type="binding site" evidence="9">
    <location>
        <position position="288"/>
    </location>
    <ligand>
        <name>ATP</name>
        <dbReference type="ChEBI" id="CHEBI:30616"/>
    </ligand>
</feature>
<feature type="compositionally biased region" description="Basic and acidic residues" evidence="10">
    <location>
        <begin position="911"/>
        <end position="930"/>
    </location>
</feature>
<feature type="compositionally biased region" description="Basic and acidic residues" evidence="10">
    <location>
        <begin position="1144"/>
        <end position="1153"/>
    </location>
</feature>
<keyword evidence="4 9" id="KW-0547">Nucleotide-binding</keyword>
<sequence>MPLSLSPPLAASPPEPAAPVRQWWERVRIEPDVLPPFHAEPQRPAEPPAAAAAVVPTPAAPATPATPQHIAGSPTHTRPVLHLDTSSDSASPVSPFFPPSSSDGEPRTPAAPEAAEPQTQQRSPAADFLSAFASLHSVIDGDAPGHAHTADEAWGTRSETRARSLSPLFAATMAASGDAGSSSMTYGASAPESGSPSAPFGLGSAAASLFAGAASGSARLPSSMPPQHAAALRRTLAPDDEGATLADGRYVLGRAVGYGGSSVVREGWAQTPATELDLPASSTRVAIKIVRLDTVDDTVAAEVALWQALPPHAHLLPLLHHEEMPLAPGSDVRVLFLVMPFADAGSLLDYVRNEGVPKRLLAAAGSSGGLSRASSMHTQLSNGGTAGGRTDYSARVAAAAAPLAGRTGSGFLPRSSAARAQSGAPISGHGRIFSDGGLPSSAAGSGGSAAGSAPYRRGTLGTAEAGSASNAGSLSATGAAGLLRRASSRAAPPRSRGLPLGNARRVLAQLASALEALQAEGVRHGDLKLENVLGQTKEVVGDADVQPEVTMWRLADFGLARKIDEQQRAPLYQAPAPPAAEEKGRKSRPAGRASDIGPAARGMSSFPTLPRGGSLAYAAPETLRDADEASTADRADAPEGSLSPAAALVHAQDMWALGCIFYALLSGRLPFADSFEPRLQAKIARGIWTLPPRLVRRRPRRSAPGSEGDGLPAASSAMSPSGSAQSFSERSRPDSWASFSGNFGGRELSSSVSSLPPKGTLLQEEDNASDTEDEGDEEARLWDGDRVERQEARDVLRGLLETDPARRWTLADVLASPCLARLHEPPAVEERGRQAQTEPLRFERQASRERVTRLDSELSHSRPSPKIFDGDLPGRSQTGSPFGSSVRSRPSSPFLSSSDAQDSMPPRGRRRAGEMAHLREGHAWHAHSDTSRSATHTPQSGARPIDIVSTRSASGSRSRSRSRQACEREAAGYSAASLRHHEAAQSPEQMRGRKPLLHRSSSYESSSTGLPGGNKSSAHAERGSSSRGSRSGARSTSRPRMLTGVPSSAGATTGGSGSSGWAAEFVFPPANGDGFRWRSAERSSSSRTNAARSSTSRSRSRAPEALANLLARERAQQHHMQHGDAGSSVPSSPAPGTPGSGTEDSSRSRERGARNASSGLRARASTDALPSPRPGSALPRGIQREPQAEADEDEPETQWWQRGRGREPKPAPPAHSPEQARAVLPPVSAASTPPASDEARRAVPRWPWAS</sequence>
<accession>A0A316ZDH3</accession>
<evidence type="ECO:0000313" key="12">
    <source>
        <dbReference type="EMBL" id="PWN99084.1"/>
    </source>
</evidence>
<evidence type="ECO:0000256" key="3">
    <source>
        <dbReference type="ARBA" id="ARBA00022679"/>
    </source>
</evidence>
<evidence type="ECO:0000256" key="2">
    <source>
        <dbReference type="ARBA" id="ARBA00022527"/>
    </source>
</evidence>
<name>A0A316ZDH3_9BASI</name>
<feature type="compositionally biased region" description="Low complexity" evidence="10">
    <location>
        <begin position="1025"/>
        <end position="1040"/>
    </location>
</feature>
<feature type="region of interest" description="Disordered" evidence="10">
    <location>
        <begin position="410"/>
        <end position="455"/>
    </location>
</feature>
<feature type="compositionally biased region" description="Basic and acidic residues" evidence="10">
    <location>
        <begin position="824"/>
        <end position="833"/>
    </location>
</feature>
<protein>
    <recommendedName>
        <fullName evidence="1">non-specific serine/threonine protein kinase</fullName>
        <ecNumber evidence="1">2.7.11.1</ecNumber>
    </recommendedName>
</protein>
<evidence type="ECO:0000256" key="9">
    <source>
        <dbReference type="PROSITE-ProRule" id="PRU10141"/>
    </source>
</evidence>
<dbReference type="InterPro" id="IPR017441">
    <property type="entry name" value="Protein_kinase_ATP_BS"/>
</dbReference>
<dbReference type="PROSITE" id="PS50011">
    <property type="entry name" value="PROTEIN_KINASE_DOM"/>
    <property type="match status" value="1"/>
</dbReference>
<feature type="compositionally biased region" description="Basic and acidic residues" evidence="10">
    <location>
        <begin position="840"/>
        <end position="860"/>
    </location>
</feature>
<keyword evidence="3" id="KW-0808">Transferase</keyword>
<feature type="region of interest" description="Disordered" evidence="10">
    <location>
        <begin position="568"/>
        <end position="605"/>
    </location>
</feature>
<evidence type="ECO:0000256" key="8">
    <source>
        <dbReference type="ARBA" id="ARBA00048679"/>
    </source>
</evidence>
<reference evidence="12 13" key="1">
    <citation type="journal article" date="2018" name="Mol. Biol. Evol.">
        <title>Broad Genomic Sampling Reveals a Smut Pathogenic Ancestry of the Fungal Clade Ustilaginomycotina.</title>
        <authorList>
            <person name="Kijpornyongpan T."/>
            <person name="Mondo S.J."/>
            <person name="Barry K."/>
            <person name="Sandor L."/>
            <person name="Lee J."/>
            <person name="Lipzen A."/>
            <person name="Pangilinan J."/>
            <person name="LaButti K."/>
            <person name="Hainaut M."/>
            <person name="Henrissat B."/>
            <person name="Grigoriev I.V."/>
            <person name="Spatafora J.W."/>
            <person name="Aime M.C."/>
        </authorList>
    </citation>
    <scope>NUCLEOTIDE SEQUENCE [LARGE SCALE GENOMIC DNA]</scope>
    <source>
        <strain evidence="12 13">MCA 4186</strain>
    </source>
</reference>
<dbReference type="GO" id="GO:0005938">
    <property type="term" value="C:cell cortex"/>
    <property type="evidence" value="ECO:0007669"/>
    <property type="project" value="TreeGrafter"/>
</dbReference>
<evidence type="ECO:0000256" key="5">
    <source>
        <dbReference type="ARBA" id="ARBA00022777"/>
    </source>
</evidence>
<dbReference type="SUPFAM" id="SSF56112">
    <property type="entry name" value="Protein kinase-like (PK-like)"/>
    <property type="match status" value="1"/>
</dbReference>
<evidence type="ECO:0000256" key="1">
    <source>
        <dbReference type="ARBA" id="ARBA00012513"/>
    </source>
</evidence>
<feature type="compositionally biased region" description="Acidic residues" evidence="10">
    <location>
        <begin position="763"/>
        <end position="777"/>
    </location>
</feature>
<dbReference type="RefSeq" id="XP_025599363.1">
    <property type="nucleotide sequence ID" value="XM_025744032.1"/>
</dbReference>
<dbReference type="EC" id="2.7.11.1" evidence="1"/>
<dbReference type="GeneID" id="37271576"/>
<dbReference type="AlphaFoldDB" id="A0A316ZDH3"/>
<feature type="region of interest" description="Disordered" evidence="10">
    <location>
        <begin position="698"/>
        <end position="785"/>
    </location>
</feature>
<comment type="catalytic activity">
    <reaction evidence="7">
        <text>L-threonyl-[protein] + ATP = O-phospho-L-threonyl-[protein] + ADP + H(+)</text>
        <dbReference type="Rhea" id="RHEA:46608"/>
        <dbReference type="Rhea" id="RHEA-COMP:11060"/>
        <dbReference type="Rhea" id="RHEA-COMP:11605"/>
        <dbReference type="ChEBI" id="CHEBI:15378"/>
        <dbReference type="ChEBI" id="CHEBI:30013"/>
        <dbReference type="ChEBI" id="CHEBI:30616"/>
        <dbReference type="ChEBI" id="CHEBI:61977"/>
        <dbReference type="ChEBI" id="CHEBI:456216"/>
        <dbReference type="EC" id="2.7.11.1"/>
    </reaction>
</comment>
<dbReference type="InterPro" id="IPR011009">
    <property type="entry name" value="Kinase-like_dom_sf"/>
</dbReference>
<evidence type="ECO:0000256" key="10">
    <source>
        <dbReference type="SAM" id="MobiDB-lite"/>
    </source>
</evidence>
<dbReference type="EMBL" id="KZ819289">
    <property type="protein sequence ID" value="PWN99084.1"/>
    <property type="molecule type" value="Genomic_DNA"/>
</dbReference>
<comment type="catalytic activity">
    <reaction evidence="8">
        <text>L-seryl-[protein] + ATP = O-phospho-L-seryl-[protein] + ADP + H(+)</text>
        <dbReference type="Rhea" id="RHEA:17989"/>
        <dbReference type="Rhea" id="RHEA-COMP:9863"/>
        <dbReference type="Rhea" id="RHEA-COMP:11604"/>
        <dbReference type="ChEBI" id="CHEBI:15378"/>
        <dbReference type="ChEBI" id="CHEBI:29999"/>
        <dbReference type="ChEBI" id="CHEBI:30616"/>
        <dbReference type="ChEBI" id="CHEBI:83421"/>
        <dbReference type="ChEBI" id="CHEBI:456216"/>
        <dbReference type="EC" id="2.7.11.1"/>
    </reaction>
</comment>
<feature type="compositionally biased region" description="Low complexity" evidence="10">
    <location>
        <begin position="48"/>
        <end position="68"/>
    </location>
</feature>
<feature type="compositionally biased region" description="Polar residues" evidence="10">
    <location>
        <begin position="931"/>
        <end position="940"/>
    </location>
</feature>
<dbReference type="InterPro" id="IPR001245">
    <property type="entry name" value="Ser-Thr/Tyr_kinase_cat_dom"/>
</dbReference>
<feature type="region of interest" description="Disordered" evidence="10">
    <location>
        <begin position="824"/>
        <end position="1250"/>
    </location>
</feature>
<dbReference type="PROSITE" id="PS00107">
    <property type="entry name" value="PROTEIN_KINASE_ATP"/>
    <property type="match status" value="1"/>
</dbReference>
<dbReference type="Gene3D" id="1.10.510.10">
    <property type="entry name" value="Transferase(Phosphotransferase) domain 1"/>
    <property type="match status" value="2"/>
</dbReference>
<feature type="compositionally biased region" description="Low complexity" evidence="10">
    <location>
        <begin position="713"/>
        <end position="728"/>
    </location>
</feature>
<evidence type="ECO:0000256" key="7">
    <source>
        <dbReference type="ARBA" id="ARBA00047899"/>
    </source>
</evidence>
<feature type="compositionally biased region" description="Low complexity" evidence="10">
    <location>
        <begin position="1082"/>
        <end position="1110"/>
    </location>
</feature>
<dbReference type="Pfam" id="PF07714">
    <property type="entry name" value="PK_Tyr_Ser-Thr"/>
    <property type="match status" value="1"/>
</dbReference>
<keyword evidence="13" id="KW-1185">Reference proteome</keyword>
<dbReference type="PANTHER" id="PTHR24343:SF324">
    <property type="entry name" value="SERINE_THREONINE-PROTEIN KINASE PRR1"/>
    <property type="match status" value="1"/>
</dbReference>
<proteinExistence type="predicted"/>
<feature type="domain" description="Protein kinase" evidence="11">
    <location>
        <begin position="250"/>
        <end position="819"/>
    </location>
</feature>
<dbReference type="OrthoDB" id="4062651at2759"/>
<keyword evidence="6 9" id="KW-0067">ATP-binding</keyword>
<evidence type="ECO:0000259" key="11">
    <source>
        <dbReference type="PROSITE" id="PS50011"/>
    </source>
</evidence>
<evidence type="ECO:0000313" key="13">
    <source>
        <dbReference type="Proteomes" id="UP000245946"/>
    </source>
</evidence>
<dbReference type="PANTHER" id="PTHR24343">
    <property type="entry name" value="SERINE/THREONINE KINASE"/>
    <property type="match status" value="1"/>
</dbReference>
<dbReference type="GO" id="GO:0005524">
    <property type="term" value="F:ATP binding"/>
    <property type="evidence" value="ECO:0007669"/>
    <property type="project" value="UniProtKB-UniRule"/>
</dbReference>
<organism evidence="12 13">
    <name type="scientific">Tilletiopsis washingtonensis</name>
    <dbReference type="NCBI Taxonomy" id="58919"/>
    <lineage>
        <taxon>Eukaryota</taxon>
        <taxon>Fungi</taxon>
        <taxon>Dikarya</taxon>
        <taxon>Basidiomycota</taxon>
        <taxon>Ustilaginomycotina</taxon>
        <taxon>Exobasidiomycetes</taxon>
        <taxon>Entylomatales</taxon>
        <taxon>Entylomatales incertae sedis</taxon>
        <taxon>Tilletiopsis</taxon>
    </lineage>
</organism>
<dbReference type="SMART" id="SM00220">
    <property type="entry name" value="S_TKc"/>
    <property type="match status" value="1"/>
</dbReference>
<feature type="region of interest" description="Disordered" evidence="10">
    <location>
        <begin position="367"/>
        <end position="387"/>
    </location>
</feature>
<gene>
    <name evidence="12" type="ORF">FA09DRAFT_337804</name>
</gene>
<evidence type="ECO:0000256" key="4">
    <source>
        <dbReference type="ARBA" id="ARBA00022741"/>
    </source>
</evidence>
<feature type="compositionally biased region" description="Low complexity" evidence="10">
    <location>
        <begin position="879"/>
        <end position="898"/>
    </location>
</feature>
<evidence type="ECO:0000256" key="6">
    <source>
        <dbReference type="ARBA" id="ARBA00022840"/>
    </source>
</evidence>
<keyword evidence="5 12" id="KW-0418">Kinase</keyword>
<keyword evidence="2" id="KW-0723">Serine/threonine-protein kinase</keyword>